<dbReference type="SUPFAM" id="SSF101148">
    <property type="entry name" value="Plant invertase/pectin methylesterase inhibitor"/>
    <property type="match status" value="1"/>
</dbReference>
<name>A0A9R0HW58_SPIOL</name>
<dbReference type="GeneID" id="110777853"/>
<keyword evidence="4" id="KW-1185">Reference proteome</keyword>
<sequence>MGREFVVVIVAILWFLSISSGCLAKEDSSSTAIAFVDKICNDATYKNLCLDTLVPYADRIGGVAKKATRLAITRTVEEVQSMLSELNSLSNPPKYWHREVTAFVRCSETISRAGVDLFSALEVTNHLGGGDKAAKETKRLRMENNVKSVINDTQTCMDFLRNSKAGNNIINILQYNMKPIVQLATNAIDLIHHLHGGAVAVSSATAGGVGAAAAEAPK</sequence>
<dbReference type="PROSITE" id="PS51257">
    <property type="entry name" value="PROKAR_LIPOPROTEIN"/>
    <property type="match status" value="1"/>
</dbReference>
<dbReference type="AlphaFoldDB" id="A0A9R0HW58"/>
<dbReference type="NCBIfam" id="TIGR01614">
    <property type="entry name" value="PME_inhib"/>
    <property type="match status" value="1"/>
</dbReference>
<dbReference type="RefSeq" id="XP_021838132.1">
    <property type="nucleotide sequence ID" value="XM_021982440.1"/>
</dbReference>
<dbReference type="InterPro" id="IPR051955">
    <property type="entry name" value="PME_Inhibitor"/>
</dbReference>
<evidence type="ECO:0000256" key="2">
    <source>
        <dbReference type="SAM" id="SignalP"/>
    </source>
</evidence>
<reference evidence="4" key="1">
    <citation type="journal article" date="2021" name="Nat. Commun.">
        <title>Genomic analyses provide insights into spinach domestication and the genetic basis of agronomic traits.</title>
        <authorList>
            <person name="Cai X."/>
            <person name="Sun X."/>
            <person name="Xu C."/>
            <person name="Sun H."/>
            <person name="Wang X."/>
            <person name="Ge C."/>
            <person name="Zhang Z."/>
            <person name="Wang Q."/>
            <person name="Fei Z."/>
            <person name="Jiao C."/>
            <person name="Wang Q."/>
        </authorList>
    </citation>
    <scope>NUCLEOTIDE SEQUENCE [LARGE SCALE GENOMIC DNA]</scope>
    <source>
        <strain evidence="4">cv. Varoflay</strain>
    </source>
</reference>
<keyword evidence="1 2" id="KW-0732">Signal</keyword>
<evidence type="ECO:0000259" key="3">
    <source>
        <dbReference type="SMART" id="SM00856"/>
    </source>
</evidence>
<dbReference type="Proteomes" id="UP000813463">
    <property type="component" value="Chromosome 6"/>
</dbReference>
<feature type="signal peptide" evidence="2">
    <location>
        <begin position="1"/>
        <end position="24"/>
    </location>
</feature>
<dbReference type="PANTHER" id="PTHR31080:SF158">
    <property type="entry name" value="PLANT INVERTASE_PECTIN METHYLESTERASE INHIBITOR SUPERFAMILY PROTEIN"/>
    <property type="match status" value="1"/>
</dbReference>
<gene>
    <name evidence="5" type="primary">LOC110777853</name>
</gene>
<dbReference type="Gene3D" id="1.20.140.40">
    <property type="entry name" value="Invertase/pectin methylesterase inhibitor family protein"/>
    <property type="match status" value="1"/>
</dbReference>
<dbReference type="InterPro" id="IPR035513">
    <property type="entry name" value="Invertase/methylesterase_inhib"/>
</dbReference>
<organism evidence="4 5">
    <name type="scientific">Spinacia oleracea</name>
    <name type="common">Spinach</name>
    <dbReference type="NCBI Taxonomy" id="3562"/>
    <lineage>
        <taxon>Eukaryota</taxon>
        <taxon>Viridiplantae</taxon>
        <taxon>Streptophyta</taxon>
        <taxon>Embryophyta</taxon>
        <taxon>Tracheophyta</taxon>
        <taxon>Spermatophyta</taxon>
        <taxon>Magnoliopsida</taxon>
        <taxon>eudicotyledons</taxon>
        <taxon>Gunneridae</taxon>
        <taxon>Pentapetalae</taxon>
        <taxon>Caryophyllales</taxon>
        <taxon>Chenopodiaceae</taxon>
        <taxon>Chenopodioideae</taxon>
        <taxon>Anserineae</taxon>
        <taxon>Spinacia</taxon>
    </lineage>
</organism>
<dbReference type="PANTHER" id="PTHR31080">
    <property type="entry name" value="PECTINESTERASE INHIBITOR-LIKE"/>
    <property type="match status" value="1"/>
</dbReference>
<dbReference type="GO" id="GO:0004857">
    <property type="term" value="F:enzyme inhibitor activity"/>
    <property type="evidence" value="ECO:0007669"/>
    <property type="project" value="InterPro"/>
</dbReference>
<dbReference type="InterPro" id="IPR006501">
    <property type="entry name" value="Pectinesterase_inhib_dom"/>
</dbReference>
<evidence type="ECO:0000313" key="5">
    <source>
        <dbReference type="RefSeq" id="XP_021838132.1"/>
    </source>
</evidence>
<evidence type="ECO:0000313" key="4">
    <source>
        <dbReference type="Proteomes" id="UP000813463"/>
    </source>
</evidence>
<feature type="domain" description="Pectinesterase inhibitor" evidence="3">
    <location>
        <begin position="31"/>
        <end position="190"/>
    </location>
</feature>
<dbReference type="Pfam" id="PF04043">
    <property type="entry name" value="PMEI"/>
    <property type="match status" value="1"/>
</dbReference>
<proteinExistence type="predicted"/>
<accession>A0A9R0HW58</accession>
<reference evidence="5" key="2">
    <citation type="submission" date="2025-08" db="UniProtKB">
        <authorList>
            <consortium name="RefSeq"/>
        </authorList>
    </citation>
    <scope>IDENTIFICATION</scope>
    <source>
        <tissue evidence="5">Leaf</tissue>
    </source>
</reference>
<feature type="chain" id="PRO_5040491292" description="Pectinesterase inhibitor domain-containing protein" evidence="2">
    <location>
        <begin position="25"/>
        <end position="218"/>
    </location>
</feature>
<protein>
    <recommendedName>
        <fullName evidence="3">Pectinesterase inhibitor domain-containing protein</fullName>
    </recommendedName>
</protein>
<evidence type="ECO:0000256" key="1">
    <source>
        <dbReference type="ARBA" id="ARBA00022729"/>
    </source>
</evidence>
<dbReference type="KEGG" id="soe:110777853"/>
<dbReference type="SMART" id="SM00856">
    <property type="entry name" value="PMEI"/>
    <property type="match status" value="1"/>
</dbReference>
<dbReference type="OrthoDB" id="1430376at2759"/>